<dbReference type="AlphaFoldDB" id="A0A8R7U1S2"/>
<proteinExistence type="predicted"/>
<sequence length="80" mass="9246">MICLVAFMQPVCLTKCRHRCPFPRGRREPGTNNTWCRQTQQPPRTAAPSRHVLPADTRSRSHKLAVVKMVDQNRMKQFGD</sequence>
<evidence type="ECO:0000313" key="2">
    <source>
        <dbReference type="EnsemblPlants" id="TuG1812G0300005768.01.T01"/>
    </source>
</evidence>
<keyword evidence="3" id="KW-1185">Reference proteome</keyword>
<reference evidence="2" key="3">
    <citation type="submission" date="2022-06" db="UniProtKB">
        <authorList>
            <consortium name="EnsemblPlants"/>
        </authorList>
    </citation>
    <scope>IDENTIFICATION</scope>
</reference>
<organism evidence="2 3">
    <name type="scientific">Triticum urartu</name>
    <name type="common">Red wild einkorn</name>
    <name type="synonym">Crithodium urartu</name>
    <dbReference type="NCBI Taxonomy" id="4572"/>
    <lineage>
        <taxon>Eukaryota</taxon>
        <taxon>Viridiplantae</taxon>
        <taxon>Streptophyta</taxon>
        <taxon>Embryophyta</taxon>
        <taxon>Tracheophyta</taxon>
        <taxon>Spermatophyta</taxon>
        <taxon>Magnoliopsida</taxon>
        <taxon>Liliopsida</taxon>
        <taxon>Poales</taxon>
        <taxon>Poaceae</taxon>
        <taxon>BOP clade</taxon>
        <taxon>Pooideae</taxon>
        <taxon>Triticodae</taxon>
        <taxon>Triticeae</taxon>
        <taxon>Triticinae</taxon>
        <taxon>Triticum</taxon>
    </lineage>
</organism>
<accession>A0A8R7U1S2</accession>
<dbReference type="Gramene" id="TuG1812G0300005768.01.T01">
    <property type="protein sequence ID" value="TuG1812G0300005768.01.T01"/>
    <property type="gene ID" value="TuG1812G0300005768.01"/>
</dbReference>
<protein>
    <submittedName>
        <fullName evidence="2">Uncharacterized protein</fullName>
    </submittedName>
</protein>
<name>A0A8R7U1S2_TRIUA</name>
<dbReference type="Proteomes" id="UP000015106">
    <property type="component" value="Chromosome 3"/>
</dbReference>
<evidence type="ECO:0000256" key="1">
    <source>
        <dbReference type="SAM" id="MobiDB-lite"/>
    </source>
</evidence>
<reference evidence="2" key="2">
    <citation type="submission" date="2018-03" db="EMBL/GenBank/DDBJ databases">
        <title>The Triticum urartu genome reveals the dynamic nature of wheat genome evolution.</title>
        <authorList>
            <person name="Ling H."/>
            <person name="Ma B."/>
            <person name="Shi X."/>
            <person name="Liu H."/>
            <person name="Dong L."/>
            <person name="Sun H."/>
            <person name="Cao Y."/>
            <person name="Gao Q."/>
            <person name="Zheng S."/>
            <person name="Li Y."/>
            <person name="Yu Y."/>
            <person name="Du H."/>
            <person name="Qi M."/>
            <person name="Li Y."/>
            <person name="Yu H."/>
            <person name="Cui Y."/>
            <person name="Wang N."/>
            <person name="Chen C."/>
            <person name="Wu H."/>
            <person name="Zhao Y."/>
            <person name="Zhang J."/>
            <person name="Li Y."/>
            <person name="Zhou W."/>
            <person name="Zhang B."/>
            <person name="Hu W."/>
            <person name="Eijk M."/>
            <person name="Tang J."/>
            <person name="Witsenboer H."/>
            <person name="Zhao S."/>
            <person name="Li Z."/>
            <person name="Zhang A."/>
            <person name="Wang D."/>
            <person name="Liang C."/>
        </authorList>
    </citation>
    <scope>NUCLEOTIDE SEQUENCE [LARGE SCALE GENOMIC DNA]</scope>
    <source>
        <strain evidence="2">cv. G1812</strain>
    </source>
</reference>
<reference evidence="3" key="1">
    <citation type="journal article" date="2013" name="Nature">
        <title>Draft genome of the wheat A-genome progenitor Triticum urartu.</title>
        <authorList>
            <person name="Ling H.Q."/>
            <person name="Zhao S."/>
            <person name="Liu D."/>
            <person name="Wang J."/>
            <person name="Sun H."/>
            <person name="Zhang C."/>
            <person name="Fan H."/>
            <person name="Li D."/>
            <person name="Dong L."/>
            <person name="Tao Y."/>
            <person name="Gao C."/>
            <person name="Wu H."/>
            <person name="Li Y."/>
            <person name="Cui Y."/>
            <person name="Guo X."/>
            <person name="Zheng S."/>
            <person name="Wang B."/>
            <person name="Yu K."/>
            <person name="Liang Q."/>
            <person name="Yang W."/>
            <person name="Lou X."/>
            <person name="Chen J."/>
            <person name="Feng M."/>
            <person name="Jian J."/>
            <person name="Zhang X."/>
            <person name="Luo G."/>
            <person name="Jiang Y."/>
            <person name="Liu J."/>
            <person name="Wang Z."/>
            <person name="Sha Y."/>
            <person name="Zhang B."/>
            <person name="Wu H."/>
            <person name="Tang D."/>
            <person name="Shen Q."/>
            <person name="Xue P."/>
            <person name="Zou S."/>
            <person name="Wang X."/>
            <person name="Liu X."/>
            <person name="Wang F."/>
            <person name="Yang Y."/>
            <person name="An X."/>
            <person name="Dong Z."/>
            <person name="Zhang K."/>
            <person name="Zhang X."/>
            <person name="Luo M.C."/>
            <person name="Dvorak J."/>
            <person name="Tong Y."/>
            <person name="Wang J."/>
            <person name="Yang H."/>
            <person name="Li Z."/>
            <person name="Wang D."/>
            <person name="Zhang A."/>
            <person name="Wang J."/>
        </authorList>
    </citation>
    <scope>NUCLEOTIDE SEQUENCE</scope>
    <source>
        <strain evidence="3">cv. G1812</strain>
    </source>
</reference>
<dbReference type="EnsemblPlants" id="TuG1812G0300005768.01.T01">
    <property type="protein sequence ID" value="TuG1812G0300005768.01.T01"/>
    <property type="gene ID" value="TuG1812G0300005768.01"/>
</dbReference>
<feature type="compositionally biased region" description="Polar residues" evidence="1">
    <location>
        <begin position="30"/>
        <end position="43"/>
    </location>
</feature>
<evidence type="ECO:0000313" key="3">
    <source>
        <dbReference type="Proteomes" id="UP000015106"/>
    </source>
</evidence>
<feature type="region of interest" description="Disordered" evidence="1">
    <location>
        <begin position="24"/>
        <end position="50"/>
    </location>
</feature>